<organism evidence="1">
    <name type="scientific">Quercus suber</name>
    <name type="common">Cork oak</name>
    <dbReference type="NCBI Taxonomy" id="58331"/>
    <lineage>
        <taxon>Eukaryota</taxon>
        <taxon>Viridiplantae</taxon>
        <taxon>Streptophyta</taxon>
        <taxon>Embryophyta</taxon>
        <taxon>Tracheophyta</taxon>
        <taxon>Spermatophyta</taxon>
        <taxon>Magnoliopsida</taxon>
        <taxon>eudicotyledons</taxon>
        <taxon>Gunneridae</taxon>
        <taxon>Pentapetalae</taxon>
        <taxon>rosids</taxon>
        <taxon>fabids</taxon>
        <taxon>Fagales</taxon>
        <taxon>Fagaceae</taxon>
        <taxon>Quercus</taxon>
    </lineage>
</organism>
<reference evidence="1" key="3">
    <citation type="submission" date="2023-07" db="EMBL/GenBank/DDBJ databases">
        <title>An improved reference 1 genome and first organelle genomes of Quercus suber.</title>
        <authorList>
            <consortium name="Genosuber Consortium"/>
            <person name="Usie A."/>
            <person name="Serra O."/>
            <person name="Barros P."/>
        </authorList>
    </citation>
    <scope>NUCLEOTIDE SEQUENCE</scope>
    <source>
        <strain evidence="1">HL8</strain>
        <tissue evidence="1">Leaves</tissue>
    </source>
</reference>
<evidence type="ECO:0000313" key="1">
    <source>
        <dbReference type="EMBL" id="KAK7856944.1"/>
    </source>
</evidence>
<accession>A0AAW0M036</accession>
<dbReference type="AlphaFoldDB" id="A0AAW0M036"/>
<protein>
    <submittedName>
        <fullName evidence="1">Uncharacterized protein</fullName>
    </submittedName>
</protein>
<sequence>MGAPKVSLETRGKRKQSLGHKKIPATFDFIFILLINTNTADGERNRDKKKKEKITRVSLGGLF</sequence>
<comment type="caution">
    <text evidence="1">The sequence shown here is derived from an EMBL/GenBank/DDBJ whole genome shotgun (WGS) entry which is preliminary data.</text>
</comment>
<proteinExistence type="predicted"/>
<name>A0AAW0M036_QUESU</name>
<dbReference type="EMBL" id="PKMF04000032">
    <property type="protein sequence ID" value="KAK7856944.1"/>
    <property type="molecule type" value="Genomic_DNA"/>
</dbReference>
<gene>
    <name evidence="1" type="ORF">CFP56_020987</name>
</gene>
<reference evidence="1" key="1">
    <citation type="submission" date="2017-12" db="EMBL/GenBank/DDBJ databases">
        <authorList>
            <person name="Barbosa P."/>
            <person name="Usie A."/>
            <person name="Ramos A.M."/>
        </authorList>
    </citation>
    <scope>NUCLEOTIDE SEQUENCE</scope>
    <source>
        <strain evidence="1">HL8</strain>
        <tissue evidence="1">Leaves</tissue>
    </source>
</reference>
<reference evidence="1" key="2">
    <citation type="journal article" date="2018" name="Sci. Data">
        <title>The draft genome sequence of cork oak.</title>
        <authorList>
            <person name="Ramos A.M."/>
            <person name="Usie A."/>
            <person name="Barbosa P."/>
            <person name="Barros P.M."/>
            <person name="Capote T."/>
            <person name="Chaves I."/>
            <person name="Simoes F."/>
            <person name="Abreu I."/>
            <person name="Carrasquinho I."/>
            <person name="Faro C."/>
            <person name="Guimaraes J.B."/>
            <person name="Mendonca D."/>
            <person name="Nobrega F."/>
            <person name="Rodrigues L."/>
            <person name="Saibo N.J.M."/>
            <person name="Varela M.C."/>
            <person name="Egas C."/>
            <person name="Matos J."/>
            <person name="Miguel C.M."/>
            <person name="Oliveira M.M."/>
            <person name="Ricardo C.P."/>
            <person name="Goncalves S."/>
        </authorList>
    </citation>
    <scope>NUCLEOTIDE SEQUENCE [LARGE SCALE GENOMIC DNA]</scope>
    <source>
        <strain evidence="1">HL8</strain>
    </source>
</reference>